<dbReference type="Proteomes" id="UP000027170">
    <property type="component" value="Unassembled WGS sequence"/>
</dbReference>
<proteinExistence type="predicted"/>
<name>A0A836Z3S1_9NEIS</name>
<dbReference type="EMBL" id="JFZV01000002">
    <property type="protein sequence ID" value="KDN15532.1"/>
    <property type="molecule type" value="Genomic_DNA"/>
</dbReference>
<dbReference type="RefSeq" id="WP_080701771.1">
    <property type="nucleotide sequence ID" value="NZ_JFZV01000002.1"/>
</dbReference>
<accession>A0A836Z3S1</accession>
<gene>
    <name evidence="2" type="ORF">SALWKB29_0636</name>
</gene>
<keyword evidence="1" id="KW-1133">Transmembrane helix</keyword>
<keyword evidence="3" id="KW-1185">Reference proteome</keyword>
<evidence type="ECO:0008006" key="4">
    <source>
        <dbReference type="Google" id="ProtNLM"/>
    </source>
</evidence>
<keyword evidence="1" id="KW-0812">Transmembrane</keyword>
<sequence>MLLDTETFRFLGETIGYWLQTIAIVASAIFAGSQIRALRKQHTSNDIQWKQRATVDAVIADKRDATLINSRLMYAKLKENNTDFNTIGAQSLLANEKENQAILDVLNNYEFMAAGIKEGAFDEEIYKRMKRSLIIKDWEKLELYVRALRKREQRDRLFSEFQWLAEKWMAEDDA</sequence>
<dbReference type="OrthoDB" id="8687748at2"/>
<comment type="caution">
    <text evidence="2">The sequence shown here is derived from an EMBL/GenBank/DDBJ whole genome shotgun (WGS) entry which is preliminary data.</text>
</comment>
<evidence type="ECO:0000313" key="2">
    <source>
        <dbReference type="EMBL" id="KDN15532.1"/>
    </source>
</evidence>
<dbReference type="Pfam" id="PF15956">
    <property type="entry name" value="DUF4760"/>
    <property type="match status" value="1"/>
</dbReference>
<reference evidence="2 3" key="1">
    <citation type="submission" date="2014-03" db="EMBL/GenBank/DDBJ databases">
        <title>The genomes of two eusocial bee gut symbionts.</title>
        <authorList>
            <person name="Kwong W.K."/>
            <person name="Engel P."/>
            <person name="Koch H."/>
            <person name="Moran N.A."/>
        </authorList>
    </citation>
    <scope>NUCLEOTIDE SEQUENCE [LARGE SCALE GENOMIC DNA]</scope>
    <source>
        <strain evidence="3">wkB29</strain>
    </source>
</reference>
<keyword evidence="1" id="KW-0472">Membrane</keyword>
<organism evidence="2 3">
    <name type="scientific">Snodgrassella communis</name>
    <dbReference type="NCBI Taxonomy" id="2946699"/>
    <lineage>
        <taxon>Bacteria</taxon>
        <taxon>Pseudomonadati</taxon>
        <taxon>Pseudomonadota</taxon>
        <taxon>Betaproteobacteria</taxon>
        <taxon>Neisseriales</taxon>
        <taxon>Neisseriaceae</taxon>
        <taxon>Snodgrassella</taxon>
    </lineage>
</organism>
<dbReference type="InterPro" id="IPR031876">
    <property type="entry name" value="DUF4760"/>
</dbReference>
<protein>
    <recommendedName>
        <fullName evidence="4">DUF4760 domain-containing protein</fullName>
    </recommendedName>
</protein>
<evidence type="ECO:0000313" key="3">
    <source>
        <dbReference type="Proteomes" id="UP000027170"/>
    </source>
</evidence>
<feature type="transmembrane region" description="Helical" evidence="1">
    <location>
        <begin position="15"/>
        <end position="32"/>
    </location>
</feature>
<dbReference type="AlphaFoldDB" id="A0A836Z3S1"/>
<evidence type="ECO:0000256" key="1">
    <source>
        <dbReference type="SAM" id="Phobius"/>
    </source>
</evidence>